<proteinExistence type="predicted"/>
<dbReference type="Proteomes" id="UP000649753">
    <property type="component" value="Unassembled WGS sequence"/>
</dbReference>
<reference evidence="1" key="1">
    <citation type="submission" date="2020-10" db="EMBL/GenBank/DDBJ databases">
        <title>Sequencing the genomes of 1000 actinobacteria strains.</title>
        <authorList>
            <person name="Klenk H.-P."/>
        </authorList>
    </citation>
    <scope>NUCLEOTIDE SEQUENCE</scope>
    <source>
        <strain evidence="1">DSM 46832</strain>
    </source>
</reference>
<dbReference type="EMBL" id="JADBEB010000001">
    <property type="protein sequence ID" value="MBE1492470.1"/>
    <property type="molecule type" value="Genomic_DNA"/>
</dbReference>
<comment type="caution">
    <text evidence="1">The sequence shown here is derived from an EMBL/GenBank/DDBJ whole genome shotgun (WGS) entry which is preliminary data.</text>
</comment>
<accession>A0A927MF18</accession>
<dbReference type="AlphaFoldDB" id="A0A927MF18"/>
<evidence type="ECO:0000313" key="2">
    <source>
        <dbReference type="Proteomes" id="UP000649753"/>
    </source>
</evidence>
<organism evidence="1 2">
    <name type="scientific">Plantactinospora soyae</name>
    <dbReference type="NCBI Taxonomy" id="1544732"/>
    <lineage>
        <taxon>Bacteria</taxon>
        <taxon>Bacillati</taxon>
        <taxon>Actinomycetota</taxon>
        <taxon>Actinomycetes</taxon>
        <taxon>Micromonosporales</taxon>
        <taxon>Micromonosporaceae</taxon>
        <taxon>Plantactinospora</taxon>
    </lineage>
</organism>
<evidence type="ECO:0000313" key="1">
    <source>
        <dbReference type="EMBL" id="MBE1492470.1"/>
    </source>
</evidence>
<sequence>MNHYFALVDDEHDVNDPFTVVRVSERTGVFALDNDAAWVRTRLLDRIEAGEVAYQVRSISERAAARIQQRREEKVSYRYSILVFDDDPTAQPTGVLREWDASNGSGTYGQVYTRDCEWENSNIREDIERQGSDVIRIVPSDAATVSLFIDAIRRRFG</sequence>
<dbReference type="RefSeq" id="WP_192771371.1">
    <property type="nucleotide sequence ID" value="NZ_JADBEB010000001.1"/>
</dbReference>
<keyword evidence="2" id="KW-1185">Reference proteome</keyword>
<protein>
    <submittedName>
        <fullName evidence="1">Uncharacterized protein</fullName>
    </submittedName>
</protein>
<gene>
    <name evidence="1" type="ORF">H4W31_008108</name>
</gene>
<name>A0A927MF18_9ACTN</name>